<keyword evidence="1" id="KW-1185">Reference proteome</keyword>
<accession>A0A0K0DEN3</accession>
<reference evidence="1" key="1">
    <citation type="submission" date="2012-09" db="EMBL/GenBank/DDBJ databases">
        <authorList>
            <person name="Martin A.A."/>
        </authorList>
    </citation>
    <scope>NUCLEOTIDE SEQUENCE</scope>
</reference>
<organism evidence="1 2">
    <name type="scientific">Angiostrongylus cantonensis</name>
    <name type="common">Rat lungworm</name>
    <dbReference type="NCBI Taxonomy" id="6313"/>
    <lineage>
        <taxon>Eukaryota</taxon>
        <taxon>Metazoa</taxon>
        <taxon>Ecdysozoa</taxon>
        <taxon>Nematoda</taxon>
        <taxon>Chromadorea</taxon>
        <taxon>Rhabditida</taxon>
        <taxon>Rhabditina</taxon>
        <taxon>Rhabditomorpha</taxon>
        <taxon>Strongyloidea</taxon>
        <taxon>Metastrongylidae</taxon>
        <taxon>Angiostrongylus</taxon>
    </lineage>
</organism>
<name>A0A0K0DEN3_ANGCA</name>
<evidence type="ECO:0000313" key="2">
    <source>
        <dbReference type="WBParaSite" id="ACAC_0000934601-mRNA-1"/>
    </source>
</evidence>
<dbReference type="WBParaSite" id="ACAC_0000934601-mRNA-1">
    <property type="protein sequence ID" value="ACAC_0000934601-mRNA-1"/>
    <property type="gene ID" value="ACAC_0000934601"/>
</dbReference>
<sequence>MIILQTLSMGAVVFNLPIKYIAEKVQPSLSEEVEKRKTWENVSNKDTVGRPQPLGRLSSHSIVTTVLEFTAVPLSLITALEIEGCGGYDTGCVEL</sequence>
<dbReference type="Proteomes" id="UP000035642">
    <property type="component" value="Unassembled WGS sequence"/>
</dbReference>
<dbReference type="AlphaFoldDB" id="A0A0K0DEN3"/>
<proteinExistence type="predicted"/>
<evidence type="ECO:0000313" key="1">
    <source>
        <dbReference type="Proteomes" id="UP000035642"/>
    </source>
</evidence>
<protein>
    <submittedName>
        <fullName evidence="2">Aa_trans domain-containing protein</fullName>
    </submittedName>
</protein>
<reference evidence="2" key="2">
    <citation type="submission" date="2017-02" db="UniProtKB">
        <authorList>
            <consortium name="WormBaseParasite"/>
        </authorList>
    </citation>
    <scope>IDENTIFICATION</scope>
</reference>